<evidence type="ECO:0000256" key="2">
    <source>
        <dbReference type="ARBA" id="ARBA00004496"/>
    </source>
</evidence>
<keyword evidence="12" id="KW-0966">Cell projection</keyword>
<keyword evidence="12" id="KW-0282">Flagellum</keyword>
<evidence type="ECO:0000256" key="9">
    <source>
        <dbReference type="ARBA" id="ARBA00023225"/>
    </source>
</evidence>
<keyword evidence="9" id="KW-1006">Bacterial flagellum protein export</keyword>
<keyword evidence="6" id="KW-0963">Cytoplasm</keyword>
<dbReference type="InterPro" id="IPR018035">
    <property type="entry name" value="Flagellar_FliH/T3SS_HrpE"/>
</dbReference>
<keyword evidence="12" id="KW-0969">Cilium</keyword>
<evidence type="ECO:0000256" key="7">
    <source>
        <dbReference type="ARBA" id="ARBA00022795"/>
    </source>
</evidence>
<comment type="similarity">
    <text evidence="3">Belongs to the FliH family.</text>
</comment>
<sequence>MSRYTYGPKPGRVLAGPDAGSESENWPWPDMSSTKPDTPEPQALNIKRAAALPEPEPEQFEPEPEPLTAEALEEIRQAAYEEGFVEGKQEGIAAGQEEGRLTGLQQGHEAGLEQGKAEGLAEGKASIEQQSEQWQALLEQLQAPLAKVDKVVEQSLVTIALELARNLLKAESTTSPQLLLATVQEAMSALPESDSEITLYLHPDDVAIIEEHFDDASREQRHWRLMSEPSQARGDVRIKTALSELDVSLARRVDDLMANFMKANWARFHDAP</sequence>
<feature type="compositionally biased region" description="Acidic residues" evidence="10">
    <location>
        <begin position="55"/>
        <end position="64"/>
    </location>
</feature>
<evidence type="ECO:0000256" key="3">
    <source>
        <dbReference type="ARBA" id="ARBA00006602"/>
    </source>
</evidence>
<evidence type="ECO:0000256" key="6">
    <source>
        <dbReference type="ARBA" id="ARBA00022490"/>
    </source>
</evidence>
<evidence type="ECO:0000313" key="13">
    <source>
        <dbReference type="Proteomes" id="UP000664882"/>
    </source>
</evidence>
<dbReference type="RefSeq" id="WP_208005010.1">
    <property type="nucleotide sequence ID" value="NZ_JAGDFX010000005.1"/>
</dbReference>
<accession>A0ABS3NF28</accession>
<evidence type="ECO:0000313" key="12">
    <source>
        <dbReference type="EMBL" id="MBO1519188.1"/>
    </source>
</evidence>
<protein>
    <recommendedName>
        <fullName evidence="4">Flagellar assembly protein FliH</fullName>
    </recommendedName>
</protein>
<comment type="caution">
    <text evidence="12">The sequence shown here is derived from an EMBL/GenBank/DDBJ whole genome shotgun (WGS) entry which is preliminary data.</text>
</comment>
<organism evidence="12 13">
    <name type="scientific">Oceanisphaera pacifica</name>
    <dbReference type="NCBI Taxonomy" id="2818389"/>
    <lineage>
        <taxon>Bacteria</taxon>
        <taxon>Pseudomonadati</taxon>
        <taxon>Pseudomonadota</taxon>
        <taxon>Gammaproteobacteria</taxon>
        <taxon>Aeromonadales</taxon>
        <taxon>Aeromonadaceae</taxon>
        <taxon>Oceanisphaera</taxon>
    </lineage>
</organism>
<gene>
    <name evidence="12" type="ORF">J3U76_06005</name>
</gene>
<keyword evidence="7" id="KW-1005">Bacterial flagellum biogenesis</keyword>
<comment type="function">
    <text evidence="1">Needed for flagellar regrowth and assembly.</text>
</comment>
<evidence type="ECO:0000256" key="8">
    <source>
        <dbReference type="ARBA" id="ARBA00022927"/>
    </source>
</evidence>
<keyword evidence="8" id="KW-0653">Protein transport</keyword>
<dbReference type="NCBIfam" id="NF004270">
    <property type="entry name" value="PRK05687.2-1"/>
    <property type="match status" value="1"/>
</dbReference>
<evidence type="ECO:0000256" key="10">
    <source>
        <dbReference type="SAM" id="MobiDB-lite"/>
    </source>
</evidence>
<proteinExistence type="inferred from homology"/>
<dbReference type="PANTHER" id="PTHR34982">
    <property type="entry name" value="YOP PROTEINS TRANSLOCATION PROTEIN L"/>
    <property type="match status" value="1"/>
</dbReference>
<dbReference type="PRINTS" id="PR01003">
    <property type="entry name" value="FLGFLIH"/>
</dbReference>
<dbReference type="EMBL" id="JAGDFX010000005">
    <property type="protein sequence ID" value="MBO1519188.1"/>
    <property type="molecule type" value="Genomic_DNA"/>
</dbReference>
<dbReference type="Proteomes" id="UP000664882">
    <property type="component" value="Unassembled WGS sequence"/>
</dbReference>
<reference evidence="12 13" key="1">
    <citation type="submission" date="2021-03" db="EMBL/GenBank/DDBJ databases">
        <title>Oceanisphaera sp. nov., isolated from the intestine.</title>
        <authorList>
            <person name="Zhao L.-H."/>
            <person name="Shi L.-F."/>
        </authorList>
    </citation>
    <scope>NUCLEOTIDE SEQUENCE [LARGE SCALE GENOMIC DNA]</scope>
    <source>
        <strain evidence="12 13">DM8</strain>
    </source>
</reference>
<evidence type="ECO:0000256" key="1">
    <source>
        <dbReference type="ARBA" id="ARBA00003041"/>
    </source>
</evidence>
<evidence type="ECO:0000256" key="4">
    <source>
        <dbReference type="ARBA" id="ARBA00016507"/>
    </source>
</evidence>
<name>A0ABS3NF28_9GAMM</name>
<keyword evidence="13" id="KW-1185">Reference proteome</keyword>
<feature type="region of interest" description="Disordered" evidence="10">
    <location>
        <begin position="1"/>
        <end position="66"/>
    </location>
</feature>
<dbReference type="PANTHER" id="PTHR34982:SF1">
    <property type="entry name" value="FLAGELLAR ASSEMBLY PROTEIN FLIH"/>
    <property type="match status" value="1"/>
</dbReference>
<dbReference type="InterPro" id="IPR051472">
    <property type="entry name" value="T3SS_Stator/FliH"/>
</dbReference>
<dbReference type="Pfam" id="PF02108">
    <property type="entry name" value="FliH"/>
    <property type="match status" value="1"/>
</dbReference>
<dbReference type="InterPro" id="IPR000563">
    <property type="entry name" value="Flag_FliH"/>
</dbReference>
<evidence type="ECO:0000256" key="5">
    <source>
        <dbReference type="ARBA" id="ARBA00022448"/>
    </source>
</evidence>
<comment type="subcellular location">
    <subcellularLocation>
        <location evidence="2">Cytoplasm</location>
    </subcellularLocation>
</comment>
<feature type="domain" description="Flagellar assembly protein FliH/Type III secretion system HrpE" evidence="11">
    <location>
        <begin position="129"/>
        <end position="255"/>
    </location>
</feature>
<evidence type="ECO:0000259" key="11">
    <source>
        <dbReference type="Pfam" id="PF02108"/>
    </source>
</evidence>
<keyword evidence="5" id="KW-0813">Transport</keyword>